<feature type="region of interest" description="Disordered" evidence="1">
    <location>
        <begin position="287"/>
        <end position="350"/>
    </location>
</feature>
<dbReference type="PANTHER" id="PTHR31373:SF27">
    <property type="entry name" value="TROVE DOMAIN-CONTAINING PROTEIN"/>
    <property type="match status" value="1"/>
</dbReference>
<dbReference type="InterPro" id="IPR036465">
    <property type="entry name" value="vWFA_dom_sf"/>
</dbReference>
<dbReference type="SUPFAM" id="SSF53300">
    <property type="entry name" value="vWA-like"/>
    <property type="match status" value="1"/>
</dbReference>
<dbReference type="InterPro" id="IPR011205">
    <property type="entry name" value="UCP015417_vWA"/>
</dbReference>
<organism evidence="4 5">
    <name type="scientific">Fusarium equiseti</name>
    <name type="common">Fusarium scirpi</name>
    <dbReference type="NCBI Taxonomy" id="61235"/>
    <lineage>
        <taxon>Eukaryota</taxon>
        <taxon>Fungi</taxon>
        <taxon>Dikarya</taxon>
        <taxon>Ascomycota</taxon>
        <taxon>Pezizomycotina</taxon>
        <taxon>Sordariomycetes</taxon>
        <taxon>Hypocreomycetidae</taxon>
        <taxon>Hypocreales</taxon>
        <taxon>Nectriaceae</taxon>
        <taxon>Fusarium</taxon>
        <taxon>Fusarium incarnatum-equiseti species complex</taxon>
    </lineage>
</organism>
<evidence type="ECO:0000256" key="1">
    <source>
        <dbReference type="SAM" id="MobiDB-lite"/>
    </source>
</evidence>
<gene>
    <name evidence="4" type="ORF">NW768_002162</name>
</gene>
<dbReference type="PANTHER" id="PTHR31373">
    <property type="entry name" value="OS06G0652100 PROTEIN"/>
    <property type="match status" value="1"/>
</dbReference>
<dbReference type="EMBL" id="JAOQBH010000003">
    <property type="protein sequence ID" value="KAJ4138339.1"/>
    <property type="molecule type" value="Genomic_DNA"/>
</dbReference>
<accession>A0ABQ8RMP2</accession>
<name>A0ABQ8RMP2_FUSEQ</name>
<protein>
    <recommendedName>
        <fullName evidence="6">DUF2828 domain-containing protein</fullName>
    </recommendedName>
</protein>
<evidence type="ECO:0008006" key="6">
    <source>
        <dbReference type="Google" id="ProtNLM"/>
    </source>
</evidence>
<reference evidence="4" key="1">
    <citation type="submission" date="2022-09" db="EMBL/GenBank/DDBJ databases">
        <title>Fusarium specimens isolated from Avocado Roots.</title>
        <authorList>
            <person name="Stajich J."/>
            <person name="Roper C."/>
            <person name="Heimlech-Rivalta G."/>
        </authorList>
    </citation>
    <scope>NUCLEOTIDE SEQUENCE</scope>
    <source>
        <strain evidence="4">CF00095</strain>
    </source>
</reference>
<evidence type="ECO:0000259" key="2">
    <source>
        <dbReference type="Pfam" id="PF11443"/>
    </source>
</evidence>
<dbReference type="Pfam" id="PF11443">
    <property type="entry name" value="DUF2828"/>
    <property type="match status" value="1"/>
</dbReference>
<evidence type="ECO:0000313" key="4">
    <source>
        <dbReference type="EMBL" id="KAJ4138339.1"/>
    </source>
</evidence>
<dbReference type="Pfam" id="PF25043">
    <property type="entry name" value="DUF7788"/>
    <property type="match status" value="1"/>
</dbReference>
<dbReference type="InterPro" id="IPR058580">
    <property type="entry name" value="DUF2828"/>
</dbReference>
<feature type="compositionally biased region" description="Basic and acidic residues" evidence="1">
    <location>
        <begin position="329"/>
        <end position="350"/>
    </location>
</feature>
<dbReference type="InterPro" id="IPR056690">
    <property type="entry name" value="DUF7788"/>
</dbReference>
<evidence type="ECO:0000259" key="3">
    <source>
        <dbReference type="Pfam" id="PF25043"/>
    </source>
</evidence>
<dbReference type="Proteomes" id="UP001152024">
    <property type="component" value="Unassembled WGS sequence"/>
</dbReference>
<evidence type="ECO:0000313" key="5">
    <source>
        <dbReference type="Proteomes" id="UP001152024"/>
    </source>
</evidence>
<comment type="caution">
    <text evidence="4">The sequence shown here is derived from an EMBL/GenBank/DDBJ whole genome shotgun (WGS) entry which is preliminary data.</text>
</comment>
<feature type="domain" description="DUF2828" evidence="2">
    <location>
        <begin position="130"/>
        <end position="572"/>
    </location>
</feature>
<keyword evidence="5" id="KW-1185">Reference proteome</keyword>
<dbReference type="PIRSF" id="PIRSF015417">
    <property type="entry name" value="T31B5_30_vWA"/>
    <property type="match status" value="1"/>
</dbReference>
<feature type="domain" description="DUF7788" evidence="3">
    <location>
        <begin position="574"/>
        <end position="824"/>
    </location>
</feature>
<sequence length="836" mass="93505">MASNTESDIPWFLKSSCPVFFPFDDAVRKPQAEFEEYLRHEIAHRHDEAAAVEASPEKAMTDADQSETFTLVSTSDEIRQGIDAMDVSGDAAPDSKPTETQPAETHPFMEGLINYQKEEPSRDLQGMMLTENGDLAYRNSEDALVDLFHELEEVVSGPRLNELLFAAWKENPVATLRIIFNSRSIHLGKSSRVTFYRCAGWLAQNHPLTLVANLRWLTRPVIEKKAKKEDEDIVVVEDENQDEAAKFDVKNGVAHGYWKDLLNILALAVNDKLTALDNPRDILNSENPGIIRGKSIKRGGRGQRGSRGGRGRGRGSRVLSGRVESTSDIEEKKDKIRRDPKDLKKETRTNRHETATTIFKNDPVYRALHLSVARLFAEQLEKDIRAVRGDDKKAKRTISLCGKWAPSHDHFHDRHTFIVSTIAEIMYPRSTIDNEKLQPTDNHETYLRFAREEYRKDVSALRKQLEIVERPITDKKFEEIKYDRVPSLAMNQYTKLFIEKDADHFDEYLDKVAEGKANISGATLLPSTLIHKVLGGSSGASRLEQKIAQIELKVIDGQWNTLVQRIKDSGTMDSSIAVCDVSGSMGSPVFKDKTTPMDSAIGLSLLVAEVAKPPFSGAFITFSSTPAVETVDLSSTLEEKVQAMSSSDWGMSTDFVAVFEKLILPMAIKNNLKNEDMVKRVFVFSDMQFNSACGSDSYRPSWSNAPLEEDETGNWGTSYERIKGMYEDAGYDMPELVFWNLAGGRAGYEQSGGDPIAPKPVKADEIGTSLVSGYSQGLLKVFLDGGGFEEEEEEVVIEKDEEGNVTQKTKKVAMTPLKIVQKAISHPAYEMLKVVD</sequence>
<proteinExistence type="predicted"/>